<gene>
    <name evidence="1" type="ORF">Pint_11487</name>
</gene>
<evidence type="ECO:0000313" key="2">
    <source>
        <dbReference type="Proteomes" id="UP001163603"/>
    </source>
</evidence>
<sequence>MSYENRNFFIGGLNSYIDNSGVSGEIPPTFANLRNLIKVWAYDCALTCKILEFIGNWNKLTALRFGGNSLEGPIPSSFSNLTLLEKLQITDLNNVNSSLDFIKNMKNLTYLSLRNALINGSIPSYIGKYKSLQTLDLSFNNLSGQIPSALSSIDPLTQL</sequence>
<proteinExistence type="predicted"/>
<keyword evidence="2" id="KW-1185">Reference proteome</keyword>
<protein>
    <submittedName>
        <fullName evidence="1">Uncharacterized protein</fullName>
    </submittedName>
</protein>
<evidence type="ECO:0000313" key="1">
    <source>
        <dbReference type="EMBL" id="KAJ0017469.1"/>
    </source>
</evidence>
<reference evidence="2" key="1">
    <citation type="journal article" date="2023" name="G3 (Bethesda)">
        <title>Genome assembly and association tests identify interacting loci associated with vigor, precocity, and sex in interspecific pistachio rootstocks.</title>
        <authorList>
            <person name="Palmer W."/>
            <person name="Jacygrad E."/>
            <person name="Sagayaradj S."/>
            <person name="Cavanaugh K."/>
            <person name="Han R."/>
            <person name="Bertier L."/>
            <person name="Beede B."/>
            <person name="Kafkas S."/>
            <person name="Golino D."/>
            <person name="Preece J."/>
            <person name="Michelmore R."/>
        </authorList>
    </citation>
    <scope>NUCLEOTIDE SEQUENCE [LARGE SCALE GENOMIC DNA]</scope>
</reference>
<organism evidence="1 2">
    <name type="scientific">Pistacia integerrima</name>
    <dbReference type="NCBI Taxonomy" id="434235"/>
    <lineage>
        <taxon>Eukaryota</taxon>
        <taxon>Viridiplantae</taxon>
        <taxon>Streptophyta</taxon>
        <taxon>Embryophyta</taxon>
        <taxon>Tracheophyta</taxon>
        <taxon>Spermatophyta</taxon>
        <taxon>Magnoliopsida</taxon>
        <taxon>eudicotyledons</taxon>
        <taxon>Gunneridae</taxon>
        <taxon>Pentapetalae</taxon>
        <taxon>rosids</taxon>
        <taxon>malvids</taxon>
        <taxon>Sapindales</taxon>
        <taxon>Anacardiaceae</taxon>
        <taxon>Pistacia</taxon>
    </lineage>
</organism>
<dbReference type="Proteomes" id="UP001163603">
    <property type="component" value="Chromosome 12"/>
</dbReference>
<name>A0ACC0XGP5_9ROSI</name>
<accession>A0ACC0XGP5</accession>
<dbReference type="EMBL" id="CM047747">
    <property type="protein sequence ID" value="KAJ0017469.1"/>
    <property type="molecule type" value="Genomic_DNA"/>
</dbReference>
<comment type="caution">
    <text evidence="1">The sequence shown here is derived from an EMBL/GenBank/DDBJ whole genome shotgun (WGS) entry which is preliminary data.</text>
</comment>